<keyword evidence="4" id="KW-1185">Reference proteome</keyword>
<gene>
    <name evidence="3" type="ORF">PCON_10068</name>
</gene>
<feature type="signal peptide" evidence="2">
    <location>
        <begin position="1"/>
        <end position="19"/>
    </location>
</feature>
<evidence type="ECO:0000256" key="1">
    <source>
        <dbReference type="SAM" id="MobiDB-lite"/>
    </source>
</evidence>
<feature type="region of interest" description="Disordered" evidence="1">
    <location>
        <begin position="362"/>
        <end position="409"/>
    </location>
</feature>
<dbReference type="OMA" id="ANNRICP"/>
<keyword evidence="2" id="KW-0732">Signal</keyword>
<evidence type="ECO:0000313" key="4">
    <source>
        <dbReference type="Proteomes" id="UP000018144"/>
    </source>
</evidence>
<evidence type="ECO:0000256" key="2">
    <source>
        <dbReference type="SAM" id="SignalP"/>
    </source>
</evidence>
<protein>
    <submittedName>
        <fullName evidence="3">Uncharacterized protein</fullName>
    </submittedName>
</protein>
<proteinExistence type="predicted"/>
<accession>U4L415</accession>
<dbReference type="AlphaFoldDB" id="U4L415"/>
<name>U4L415_PYROM</name>
<evidence type="ECO:0000313" key="3">
    <source>
        <dbReference type="EMBL" id="CCX10474.1"/>
    </source>
</evidence>
<organism evidence="3 4">
    <name type="scientific">Pyronema omphalodes (strain CBS 100304)</name>
    <name type="common">Pyronema confluens</name>
    <dbReference type="NCBI Taxonomy" id="1076935"/>
    <lineage>
        <taxon>Eukaryota</taxon>
        <taxon>Fungi</taxon>
        <taxon>Dikarya</taxon>
        <taxon>Ascomycota</taxon>
        <taxon>Pezizomycotina</taxon>
        <taxon>Pezizomycetes</taxon>
        <taxon>Pezizales</taxon>
        <taxon>Pyronemataceae</taxon>
        <taxon>Pyronema</taxon>
    </lineage>
</organism>
<feature type="compositionally biased region" description="Pro residues" evidence="1">
    <location>
        <begin position="389"/>
        <end position="409"/>
    </location>
</feature>
<dbReference type="EMBL" id="HF935545">
    <property type="protein sequence ID" value="CCX10474.1"/>
    <property type="molecule type" value="Genomic_DNA"/>
</dbReference>
<sequence>MVAIKSALIAGLLLTGAAAVEQKKIKAVTYNEATHEIDVTYVDGSSAELGKRGYGDYYDYGYEQNTHTYLVNLFRQKREWNFCKAYINLRPTVTRVATIRSCGKSNPKCLPITFTKKVTKGSQTTLTLPFTQRVTTTITADVTTITEAAPTPTVLTTSTTTVVLTSTVGTPLETPASAPTAADEHNIIQRGVQPPKYIRHYRPAQLSSACSDLVRHVIKTQTRTITKTIPGSFTTKYVTLTVAGPTKNFPVTKTTTSTSSVIINPFTTTTITPAPTTVTAVATATQTVTICPGRLYPGSFGVQVDFNSVESTIIVPSLAKYDPGCNFWAAGDTFCFIVMNGRGPEASRMCPNGKGSGVLFVDGERSKDTSGGDGPCAGNYRKDGWVEPAPAPAEPAAPAPPPPAVETPF</sequence>
<dbReference type="OrthoDB" id="5406429at2759"/>
<reference evidence="3 4" key="1">
    <citation type="journal article" date="2013" name="PLoS Genet.">
        <title>The genome and development-dependent transcriptomes of Pyronema confluens: a window into fungal evolution.</title>
        <authorList>
            <person name="Traeger S."/>
            <person name="Altegoer F."/>
            <person name="Freitag M."/>
            <person name="Gabaldon T."/>
            <person name="Kempken F."/>
            <person name="Kumar A."/>
            <person name="Marcet-Houben M."/>
            <person name="Poggeler S."/>
            <person name="Stajich J.E."/>
            <person name="Nowrousian M."/>
        </authorList>
    </citation>
    <scope>NUCLEOTIDE SEQUENCE [LARGE SCALE GENOMIC DNA]</scope>
    <source>
        <strain evidence="4">CBS 100304</strain>
        <tissue evidence="3">Vegetative mycelium</tissue>
    </source>
</reference>
<feature type="chain" id="PRO_5004651018" evidence="2">
    <location>
        <begin position="20"/>
        <end position="409"/>
    </location>
</feature>
<dbReference type="Proteomes" id="UP000018144">
    <property type="component" value="Unassembled WGS sequence"/>
</dbReference>